<evidence type="ECO:0000313" key="5">
    <source>
        <dbReference type="Proteomes" id="UP000298652"/>
    </source>
</evidence>
<gene>
    <name evidence="4" type="ORF">SEVIR_2G102600v2</name>
</gene>
<evidence type="ECO:0000256" key="2">
    <source>
        <dbReference type="SAM" id="Phobius"/>
    </source>
</evidence>
<feature type="signal peptide" evidence="3">
    <location>
        <begin position="1"/>
        <end position="25"/>
    </location>
</feature>
<keyword evidence="2" id="KW-0472">Membrane</keyword>
<accession>A0A4U6VU16</accession>
<organism evidence="4 5">
    <name type="scientific">Setaria viridis</name>
    <name type="common">Green bristlegrass</name>
    <name type="synonym">Setaria italica subsp. viridis</name>
    <dbReference type="NCBI Taxonomy" id="4556"/>
    <lineage>
        <taxon>Eukaryota</taxon>
        <taxon>Viridiplantae</taxon>
        <taxon>Streptophyta</taxon>
        <taxon>Embryophyta</taxon>
        <taxon>Tracheophyta</taxon>
        <taxon>Spermatophyta</taxon>
        <taxon>Magnoliopsida</taxon>
        <taxon>Liliopsida</taxon>
        <taxon>Poales</taxon>
        <taxon>Poaceae</taxon>
        <taxon>PACMAD clade</taxon>
        <taxon>Panicoideae</taxon>
        <taxon>Panicodae</taxon>
        <taxon>Paniceae</taxon>
        <taxon>Cenchrinae</taxon>
        <taxon>Setaria</taxon>
    </lineage>
</organism>
<dbReference type="AlphaFoldDB" id="A0A4U6VU16"/>
<dbReference type="Proteomes" id="UP000298652">
    <property type="component" value="Chromosome 2"/>
</dbReference>
<keyword evidence="5" id="KW-1185">Reference proteome</keyword>
<sequence>MESSKKASLFISLLLLLLLVSAVHGDGAKPAADARDTAAAGDGGERVTVRTGHGHGYSSHSGGHTGGASAEKGGAGVVDPRNPNARSHRSGAAAASRAALGYSCAVVWGLVGAILAVVALP</sequence>
<feature type="compositionally biased region" description="Low complexity" evidence="1">
    <location>
        <begin position="56"/>
        <end position="70"/>
    </location>
</feature>
<proteinExistence type="predicted"/>
<protein>
    <submittedName>
        <fullName evidence="4">Uncharacterized protein</fullName>
    </submittedName>
</protein>
<keyword evidence="2" id="KW-0812">Transmembrane</keyword>
<name>A0A4U6VU16_SETVI</name>
<keyword evidence="3" id="KW-0732">Signal</keyword>
<feature type="region of interest" description="Disordered" evidence="1">
    <location>
        <begin position="28"/>
        <end position="90"/>
    </location>
</feature>
<keyword evidence="2" id="KW-1133">Transmembrane helix</keyword>
<dbReference type="OMA" id="MERTKKP"/>
<dbReference type="EMBL" id="CM016553">
    <property type="protein sequence ID" value="TKW31389.1"/>
    <property type="molecule type" value="Genomic_DNA"/>
</dbReference>
<evidence type="ECO:0000256" key="1">
    <source>
        <dbReference type="SAM" id="MobiDB-lite"/>
    </source>
</evidence>
<reference evidence="4" key="1">
    <citation type="submission" date="2019-03" db="EMBL/GenBank/DDBJ databases">
        <title>WGS assembly of Setaria viridis.</title>
        <authorList>
            <person name="Huang P."/>
            <person name="Jenkins J."/>
            <person name="Grimwood J."/>
            <person name="Barry K."/>
            <person name="Healey A."/>
            <person name="Mamidi S."/>
            <person name="Sreedasyam A."/>
            <person name="Shu S."/>
            <person name="Feldman M."/>
            <person name="Wu J."/>
            <person name="Yu Y."/>
            <person name="Chen C."/>
            <person name="Johnson J."/>
            <person name="Rokhsar D."/>
            <person name="Baxter I."/>
            <person name="Schmutz J."/>
            <person name="Brutnell T."/>
            <person name="Kellogg E."/>
        </authorList>
    </citation>
    <scope>NUCLEOTIDE SEQUENCE [LARGE SCALE GENOMIC DNA]</scope>
</reference>
<feature type="chain" id="PRO_5020846806" evidence="3">
    <location>
        <begin position="26"/>
        <end position="121"/>
    </location>
</feature>
<evidence type="ECO:0000313" key="4">
    <source>
        <dbReference type="EMBL" id="TKW31389.1"/>
    </source>
</evidence>
<feature type="transmembrane region" description="Helical" evidence="2">
    <location>
        <begin position="99"/>
        <end position="120"/>
    </location>
</feature>
<dbReference type="Gramene" id="TKW31389">
    <property type="protein sequence ID" value="TKW31389"/>
    <property type="gene ID" value="SEVIR_2G102600v2"/>
</dbReference>
<evidence type="ECO:0000256" key="3">
    <source>
        <dbReference type="SAM" id="SignalP"/>
    </source>
</evidence>